<dbReference type="SUPFAM" id="SSF46785">
    <property type="entry name" value="Winged helix' DNA-binding domain"/>
    <property type="match status" value="1"/>
</dbReference>
<dbReference type="InterPro" id="IPR000835">
    <property type="entry name" value="HTH_MarR-typ"/>
</dbReference>
<dbReference type="PRINTS" id="PR00598">
    <property type="entry name" value="HTHMARR"/>
</dbReference>
<keyword evidence="6" id="KW-1185">Reference proteome</keyword>
<evidence type="ECO:0000313" key="6">
    <source>
        <dbReference type="Proteomes" id="UP001230654"/>
    </source>
</evidence>
<comment type="caution">
    <text evidence="5">The sequence shown here is derived from an EMBL/GenBank/DDBJ whole genome shotgun (WGS) entry which is preliminary data.</text>
</comment>
<organism evidence="5 6">
    <name type="scientific">Streptomyces rishiriensis</name>
    <dbReference type="NCBI Taxonomy" id="68264"/>
    <lineage>
        <taxon>Bacteria</taxon>
        <taxon>Bacillati</taxon>
        <taxon>Actinomycetota</taxon>
        <taxon>Actinomycetes</taxon>
        <taxon>Kitasatosporales</taxon>
        <taxon>Streptomycetaceae</taxon>
        <taxon>Streptomyces</taxon>
    </lineage>
</organism>
<dbReference type="InterPro" id="IPR023187">
    <property type="entry name" value="Tscrpt_reg_MarR-type_CS"/>
</dbReference>
<dbReference type="InterPro" id="IPR039422">
    <property type="entry name" value="MarR/SlyA-like"/>
</dbReference>
<dbReference type="EMBL" id="JAUSWV010000002">
    <property type="protein sequence ID" value="MDQ0579027.1"/>
    <property type="molecule type" value="Genomic_DNA"/>
</dbReference>
<keyword evidence="1" id="KW-0805">Transcription regulation</keyword>
<dbReference type="Pfam" id="PF01047">
    <property type="entry name" value="MarR"/>
    <property type="match status" value="1"/>
</dbReference>
<evidence type="ECO:0000256" key="1">
    <source>
        <dbReference type="ARBA" id="ARBA00023015"/>
    </source>
</evidence>
<sequence length="165" mass="18219">MAVWCADGSDDGRWESRRTQAGQLAEAVESLVACWITAAEETRPRLPARQLLALRTVLSRPELNMTALAEHLGVGLPTASRLCDRLEAAGLLERTVQPSDRREVQLVVTVYGQRLLADVAERRVRRLASVFEAMTPSERTALEHGLTGFHQAHTSNRGPGEPLDR</sequence>
<evidence type="ECO:0000256" key="3">
    <source>
        <dbReference type="ARBA" id="ARBA00023163"/>
    </source>
</evidence>
<gene>
    <name evidence="5" type="ORF">QF030_001205</name>
</gene>
<dbReference type="Gene3D" id="1.10.10.10">
    <property type="entry name" value="Winged helix-like DNA-binding domain superfamily/Winged helix DNA-binding domain"/>
    <property type="match status" value="1"/>
</dbReference>
<dbReference type="PANTHER" id="PTHR33164:SF43">
    <property type="entry name" value="HTH-TYPE TRANSCRIPTIONAL REPRESSOR YETL"/>
    <property type="match status" value="1"/>
</dbReference>
<evidence type="ECO:0000313" key="5">
    <source>
        <dbReference type="EMBL" id="MDQ0579027.1"/>
    </source>
</evidence>
<evidence type="ECO:0000259" key="4">
    <source>
        <dbReference type="PROSITE" id="PS50995"/>
    </source>
</evidence>
<feature type="domain" description="HTH marR-type" evidence="4">
    <location>
        <begin position="21"/>
        <end position="151"/>
    </location>
</feature>
<dbReference type="SMART" id="SM00347">
    <property type="entry name" value="HTH_MARR"/>
    <property type="match status" value="1"/>
</dbReference>
<keyword evidence="3" id="KW-0804">Transcription</keyword>
<dbReference type="PANTHER" id="PTHR33164">
    <property type="entry name" value="TRANSCRIPTIONAL REGULATOR, MARR FAMILY"/>
    <property type="match status" value="1"/>
</dbReference>
<keyword evidence="2 5" id="KW-0238">DNA-binding</keyword>
<evidence type="ECO:0000256" key="2">
    <source>
        <dbReference type="ARBA" id="ARBA00023125"/>
    </source>
</evidence>
<accession>A0ABU0NKB0</accession>
<dbReference type="InterPro" id="IPR036388">
    <property type="entry name" value="WH-like_DNA-bd_sf"/>
</dbReference>
<dbReference type="GO" id="GO:0003677">
    <property type="term" value="F:DNA binding"/>
    <property type="evidence" value="ECO:0007669"/>
    <property type="project" value="UniProtKB-KW"/>
</dbReference>
<dbReference type="PROSITE" id="PS01117">
    <property type="entry name" value="HTH_MARR_1"/>
    <property type="match status" value="1"/>
</dbReference>
<dbReference type="Proteomes" id="UP001230654">
    <property type="component" value="Unassembled WGS sequence"/>
</dbReference>
<dbReference type="PROSITE" id="PS50995">
    <property type="entry name" value="HTH_MARR_2"/>
    <property type="match status" value="1"/>
</dbReference>
<name>A0ABU0NKB0_STRRH</name>
<protein>
    <submittedName>
        <fullName evidence="5">DNA-binding MarR family transcriptional regulator</fullName>
    </submittedName>
</protein>
<dbReference type="InterPro" id="IPR036390">
    <property type="entry name" value="WH_DNA-bd_sf"/>
</dbReference>
<proteinExistence type="predicted"/>
<reference evidence="5 6" key="1">
    <citation type="submission" date="2023-07" db="EMBL/GenBank/DDBJ databases">
        <title>Comparative genomics of wheat-associated soil bacteria to identify genetic determinants of phenazine resistance.</title>
        <authorList>
            <person name="Mouncey N."/>
        </authorList>
    </citation>
    <scope>NUCLEOTIDE SEQUENCE [LARGE SCALE GENOMIC DNA]</scope>
    <source>
        <strain evidence="5 6">B2I6</strain>
    </source>
</reference>